<dbReference type="CDD" id="cd07990">
    <property type="entry name" value="LPLAT_LCLAT1-like"/>
    <property type="match status" value="1"/>
</dbReference>
<feature type="transmembrane region" description="Helical" evidence="4">
    <location>
        <begin position="314"/>
        <end position="334"/>
    </location>
</feature>
<dbReference type="Pfam" id="PF01553">
    <property type="entry name" value="Acyltransferase"/>
    <property type="match status" value="1"/>
</dbReference>
<evidence type="ECO:0000256" key="4">
    <source>
        <dbReference type="SAM" id="Phobius"/>
    </source>
</evidence>
<gene>
    <name evidence="6" type="ORF">TKK_008650</name>
</gene>
<proteinExistence type="inferred from homology"/>
<evidence type="ECO:0000256" key="1">
    <source>
        <dbReference type="ARBA" id="ARBA00008655"/>
    </source>
</evidence>
<evidence type="ECO:0000313" key="7">
    <source>
        <dbReference type="Proteomes" id="UP001627154"/>
    </source>
</evidence>
<dbReference type="PANTHER" id="PTHR10983:SF16">
    <property type="entry name" value="LYSOCARDIOLIPIN ACYLTRANSFERASE 1"/>
    <property type="match status" value="1"/>
</dbReference>
<dbReference type="Proteomes" id="UP001627154">
    <property type="component" value="Unassembled WGS sequence"/>
</dbReference>
<keyword evidence="2" id="KW-0808">Transferase</keyword>
<dbReference type="PROSITE" id="PS51257">
    <property type="entry name" value="PROKAR_LIPOPROTEIN"/>
    <property type="match status" value="1"/>
</dbReference>
<dbReference type="InterPro" id="IPR032098">
    <property type="entry name" value="Acyltransf_C"/>
</dbReference>
<dbReference type="InterPro" id="IPR002123">
    <property type="entry name" value="Plipid/glycerol_acylTrfase"/>
</dbReference>
<sequence length="386" mass="45352">MVFSVKKAVEPLLRFVRVQLYIVAWSISCVSVILIFLFPTIGAILLSPALCQKYRDEIASFLEKHNTKLLELFGTRFVVYGDPIKRTDSALLISNHRTLVDWNLCSAATHQLFMPLSYANNLRMVAKDQVRRLPVLGALGQIRGAIYLKRNWRLDKDTFVEYLDYHREIGKKVQILFFPEGTDFTEKSRCNSDRYASERGLPLYRHVIHPRTTGFVNVALYWQQIDCLDAIYDLTFAYPDLEPNPFKRFLCGHLPYEIHVHVRRFDKDDLPRDEIGLKHWLQQRWKIKEESLTRFHEDKRFDCPRRSDADGTPLSLLAFILWSFSCFVVFMLLIKSLLFQIYAVLLFVFVEIVSFTVGLDRLEVNWYWRRKSILSKLQSNKNKRAA</sequence>
<evidence type="ECO:0000259" key="5">
    <source>
        <dbReference type="SMART" id="SM00563"/>
    </source>
</evidence>
<feature type="transmembrane region" description="Helical" evidence="4">
    <location>
        <begin position="20"/>
        <end position="46"/>
    </location>
</feature>
<feature type="transmembrane region" description="Helical" evidence="4">
    <location>
        <begin position="340"/>
        <end position="362"/>
    </location>
</feature>
<keyword evidence="3" id="KW-0012">Acyltransferase</keyword>
<dbReference type="PANTHER" id="PTHR10983">
    <property type="entry name" value="1-ACYLGLYCEROL-3-PHOSPHATE ACYLTRANSFERASE-RELATED"/>
    <property type="match status" value="1"/>
</dbReference>
<keyword evidence="4" id="KW-0812">Transmembrane</keyword>
<dbReference type="GO" id="GO:0016746">
    <property type="term" value="F:acyltransferase activity"/>
    <property type="evidence" value="ECO:0007669"/>
    <property type="project" value="UniProtKB-KW"/>
</dbReference>
<dbReference type="EMBL" id="JBJJXI010000062">
    <property type="protein sequence ID" value="KAL3397548.1"/>
    <property type="molecule type" value="Genomic_DNA"/>
</dbReference>
<evidence type="ECO:0000256" key="2">
    <source>
        <dbReference type="ARBA" id="ARBA00022679"/>
    </source>
</evidence>
<keyword evidence="4" id="KW-0472">Membrane</keyword>
<accession>A0ABD2WY38</accession>
<evidence type="ECO:0000313" key="6">
    <source>
        <dbReference type="EMBL" id="KAL3397548.1"/>
    </source>
</evidence>
<dbReference type="AlphaFoldDB" id="A0ABD2WY38"/>
<reference evidence="6 7" key="1">
    <citation type="journal article" date="2024" name="bioRxiv">
        <title>A reference genome for Trichogramma kaykai: A tiny desert-dwelling parasitoid wasp with competing sex-ratio distorters.</title>
        <authorList>
            <person name="Culotta J."/>
            <person name="Lindsey A.R."/>
        </authorList>
    </citation>
    <scope>NUCLEOTIDE SEQUENCE [LARGE SCALE GENOMIC DNA]</scope>
    <source>
        <strain evidence="6 7">KSX58</strain>
    </source>
</reference>
<evidence type="ECO:0000256" key="3">
    <source>
        <dbReference type="ARBA" id="ARBA00023315"/>
    </source>
</evidence>
<dbReference type="SMART" id="SM00563">
    <property type="entry name" value="PlsC"/>
    <property type="match status" value="1"/>
</dbReference>
<comment type="similarity">
    <text evidence="1">Belongs to the 1-acyl-sn-glycerol-3-phosphate acyltransferase family.</text>
</comment>
<dbReference type="SUPFAM" id="SSF69593">
    <property type="entry name" value="Glycerol-3-phosphate (1)-acyltransferase"/>
    <property type="match status" value="1"/>
</dbReference>
<organism evidence="6 7">
    <name type="scientific">Trichogramma kaykai</name>
    <dbReference type="NCBI Taxonomy" id="54128"/>
    <lineage>
        <taxon>Eukaryota</taxon>
        <taxon>Metazoa</taxon>
        <taxon>Ecdysozoa</taxon>
        <taxon>Arthropoda</taxon>
        <taxon>Hexapoda</taxon>
        <taxon>Insecta</taxon>
        <taxon>Pterygota</taxon>
        <taxon>Neoptera</taxon>
        <taxon>Endopterygota</taxon>
        <taxon>Hymenoptera</taxon>
        <taxon>Apocrita</taxon>
        <taxon>Proctotrupomorpha</taxon>
        <taxon>Chalcidoidea</taxon>
        <taxon>Trichogrammatidae</taxon>
        <taxon>Trichogramma</taxon>
    </lineage>
</organism>
<comment type="caution">
    <text evidence="6">The sequence shown here is derived from an EMBL/GenBank/DDBJ whole genome shotgun (WGS) entry which is preliminary data.</text>
</comment>
<keyword evidence="4" id="KW-1133">Transmembrane helix</keyword>
<dbReference type="Pfam" id="PF16076">
    <property type="entry name" value="Acyltransf_C"/>
    <property type="match status" value="1"/>
</dbReference>
<feature type="domain" description="Phospholipid/glycerol acyltransferase" evidence="5">
    <location>
        <begin position="90"/>
        <end position="216"/>
    </location>
</feature>
<name>A0ABD2WY38_9HYME</name>
<protein>
    <recommendedName>
        <fullName evidence="5">Phospholipid/glycerol acyltransferase domain-containing protein</fullName>
    </recommendedName>
</protein>
<keyword evidence="7" id="KW-1185">Reference proteome</keyword>